<dbReference type="CDD" id="cd10524">
    <property type="entry name" value="SET_Suv4-20-like"/>
    <property type="match status" value="1"/>
</dbReference>
<dbReference type="OrthoDB" id="6627536at2759"/>
<dbReference type="InterPro" id="IPR001214">
    <property type="entry name" value="SET_dom"/>
</dbReference>
<keyword evidence="4" id="KW-1185">Reference proteome</keyword>
<feature type="region of interest" description="Disordered" evidence="1">
    <location>
        <begin position="224"/>
        <end position="260"/>
    </location>
</feature>
<proteinExistence type="predicted"/>
<dbReference type="STRING" id="930990.A0A067N1N9"/>
<sequence length="260" mass="29201">MDMGRRLPKYNPSEVLEIVQKVRPACLPPNLTLFRPVISSPRLPFVRTYLRTKAPKQINCFATHASRYLELYLPTGTIEIASTSRYTFQTGKTELCVLATMQLHPGQVIRELRGSLADLTPEQDEELRRTDRKSTDGGISRDFSVIHSKQKRCNQLFLGPARFVNHDCHPNCELIRDGRCITFRVLRPINVGEEVTAWYGADYFGENNRDCLCESCEIAVAGGYAPRDPDSDDSSNNEAQTPGSSRGQVLPDPAYVHSTP</sequence>
<dbReference type="PANTHER" id="PTHR12977:SF4">
    <property type="entry name" value="HISTONE-LYSINE N-METHYLTRANSFERASE KMT5B"/>
    <property type="match status" value="1"/>
</dbReference>
<dbReference type="Pfam" id="PF00856">
    <property type="entry name" value="SET"/>
    <property type="match status" value="1"/>
</dbReference>
<organism evidence="3 4">
    <name type="scientific">Botryobasidium botryosum (strain FD-172 SS1)</name>
    <dbReference type="NCBI Taxonomy" id="930990"/>
    <lineage>
        <taxon>Eukaryota</taxon>
        <taxon>Fungi</taxon>
        <taxon>Dikarya</taxon>
        <taxon>Basidiomycota</taxon>
        <taxon>Agaricomycotina</taxon>
        <taxon>Agaricomycetes</taxon>
        <taxon>Cantharellales</taxon>
        <taxon>Botryobasidiaceae</taxon>
        <taxon>Botryobasidium</taxon>
    </lineage>
</organism>
<dbReference type="InParanoid" id="A0A067N1N9"/>
<reference evidence="4" key="1">
    <citation type="journal article" date="2014" name="Proc. Natl. Acad. Sci. U.S.A.">
        <title>Extensive sampling of basidiomycete genomes demonstrates inadequacy of the white-rot/brown-rot paradigm for wood decay fungi.</title>
        <authorList>
            <person name="Riley R."/>
            <person name="Salamov A.A."/>
            <person name="Brown D.W."/>
            <person name="Nagy L.G."/>
            <person name="Floudas D."/>
            <person name="Held B.W."/>
            <person name="Levasseur A."/>
            <person name="Lombard V."/>
            <person name="Morin E."/>
            <person name="Otillar R."/>
            <person name="Lindquist E.A."/>
            <person name="Sun H."/>
            <person name="LaButti K.M."/>
            <person name="Schmutz J."/>
            <person name="Jabbour D."/>
            <person name="Luo H."/>
            <person name="Baker S.E."/>
            <person name="Pisabarro A.G."/>
            <person name="Walton J.D."/>
            <person name="Blanchette R.A."/>
            <person name="Henrissat B."/>
            <person name="Martin F."/>
            <person name="Cullen D."/>
            <person name="Hibbett D.S."/>
            <person name="Grigoriev I.V."/>
        </authorList>
    </citation>
    <scope>NUCLEOTIDE SEQUENCE [LARGE SCALE GENOMIC DNA]</scope>
    <source>
        <strain evidence="4">FD-172 SS1</strain>
    </source>
</reference>
<dbReference type="Proteomes" id="UP000027195">
    <property type="component" value="Unassembled WGS sequence"/>
</dbReference>
<evidence type="ECO:0000256" key="1">
    <source>
        <dbReference type="SAM" id="MobiDB-lite"/>
    </source>
</evidence>
<name>A0A067N1N9_BOTB1</name>
<dbReference type="PROSITE" id="PS50280">
    <property type="entry name" value="SET"/>
    <property type="match status" value="1"/>
</dbReference>
<dbReference type="Gene3D" id="2.170.270.10">
    <property type="entry name" value="SET domain"/>
    <property type="match status" value="1"/>
</dbReference>
<dbReference type="GO" id="GO:0042799">
    <property type="term" value="F:histone H4K20 methyltransferase activity"/>
    <property type="evidence" value="ECO:0007669"/>
    <property type="project" value="TreeGrafter"/>
</dbReference>
<dbReference type="SMART" id="SM00317">
    <property type="entry name" value="SET"/>
    <property type="match status" value="1"/>
</dbReference>
<dbReference type="PANTHER" id="PTHR12977">
    <property type="entry name" value="SUPPRESSOR OF VARIEGATION 4-20-RELATED"/>
    <property type="match status" value="1"/>
</dbReference>
<feature type="compositionally biased region" description="Polar residues" evidence="1">
    <location>
        <begin position="236"/>
        <end position="247"/>
    </location>
</feature>
<dbReference type="EMBL" id="KL198016">
    <property type="protein sequence ID" value="KDQ21913.1"/>
    <property type="molecule type" value="Genomic_DNA"/>
</dbReference>
<protein>
    <recommendedName>
        <fullName evidence="2">SET domain-containing protein</fullName>
    </recommendedName>
</protein>
<dbReference type="AlphaFoldDB" id="A0A067N1N9"/>
<evidence type="ECO:0000313" key="3">
    <source>
        <dbReference type="EMBL" id="KDQ21913.1"/>
    </source>
</evidence>
<evidence type="ECO:0000313" key="4">
    <source>
        <dbReference type="Proteomes" id="UP000027195"/>
    </source>
</evidence>
<gene>
    <name evidence="3" type="ORF">BOTBODRAFT_99138</name>
</gene>
<dbReference type="InterPro" id="IPR039977">
    <property type="entry name" value="Suv4-20/Set9"/>
</dbReference>
<evidence type="ECO:0000259" key="2">
    <source>
        <dbReference type="PROSITE" id="PS50280"/>
    </source>
</evidence>
<dbReference type="HOGENOM" id="CLU_074503_0_0_1"/>
<dbReference type="SUPFAM" id="SSF82199">
    <property type="entry name" value="SET domain"/>
    <property type="match status" value="1"/>
</dbReference>
<dbReference type="GO" id="GO:0005634">
    <property type="term" value="C:nucleus"/>
    <property type="evidence" value="ECO:0007669"/>
    <property type="project" value="TreeGrafter"/>
</dbReference>
<accession>A0A067N1N9</accession>
<dbReference type="InterPro" id="IPR046341">
    <property type="entry name" value="SET_dom_sf"/>
</dbReference>
<feature type="domain" description="SET" evidence="2">
    <location>
        <begin position="76"/>
        <end position="200"/>
    </location>
</feature>